<dbReference type="EMBL" id="UYRV01021931">
    <property type="protein sequence ID" value="VDK70554.1"/>
    <property type="molecule type" value="Genomic_DNA"/>
</dbReference>
<evidence type="ECO:0000313" key="1">
    <source>
        <dbReference type="EMBL" id="VDK70554.1"/>
    </source>
</evidence>
<evidence type="ECO:0000313" key="2">
    <source>
        <dbReference type="Proteomes" id="UP000271889"/>
    </source>
</evidence>
<proteinExistence type="predicted"/>
<feature type="non-terminal residue" evidence="1">
    <location>
        <position position="1"/>
    </location>
</feature>
<accession>A0A3P6TWZ7</accession>
<keyword evidence="2" id="KW-1185">Reference proteome</keyword>
<reference evidence="1 2" key="1">
    <citation type="submission" date="2018-11" db="EMBL/GenBank/DDBJ databases">
        <authorList>
            <consortium name="Pathogen Informatics"/>
        </authorList>
    </citation>
    <scope>NUCLEOTIDE SEQUENCE [LARGE SCALE GENOMIC DNA]</scope>
</reference>
<protein>
    <submittedName>
        <fullName evidence="1">Uncharacterized protein</fullName>
    </submittedName>
</protein>
<gene>
    <name evidence="1" type="ORF">CGOC_LOCUS6632</name>
</gene>
<organism evidence="1 2">
    <name type="scientific">Cylicostephanus goldi</name>
    <name type="common">Nematode worm</name>
    <dbReference type="NCBI Taxonomy" id="71465"/>
    <lineage>
        <taxon>Eukaryota</taxon>
        <taxon>Metazoa</taxon>
        <taxon>Ecdysozoa</taxon>
        <taxon>Nematoda</taxon>
        <taxon>Chromadorea</taxon>
        <taxon>Rhabditida</taxon>
        <taxon>Rhabditina</taxon>
        <taxon>Rhabditomorpha</taxon>
        <taxon>Strongyloidea</taxon>
        <taxon>Strongylidae</taxon>
        <taxon>Cylicostephanus</taxon>
    </lineage>
</organism>
<dbReference type="Proteomes" id="UP000271889">
    <property type="component" value="Unassembled WGS sequence"/>
</dbReference>
<dbReference type="AlphaFoldDB" id="A0A3P6TWZ7"/>
<name>A0A3P6TWZ7_CYLGO</name>
<sequence length="153" mass="16438">APEFPYINPAASIKLGKFQCAICEASLPDTAQILKHATFAQRVSYQPRSAAEELVMEAGSSNLTIAQPGSTAEVETPVCSASFETFSDKKILNNFSQTSEVLVSASAPLECTSQQAAFGPNLHFTYAGGKDAHCLLMLLRRKSFCEVPDGHHT</sequence>